<gene>
    <name evidence="7" type="ORF">DJ90_5277</name>
</gene>
<keyword evidence="2" id="KW-1003">Cell membrane</keyword>
<evidence type="ECO:0000256" key="1">
    <source>
        <dbReference type="ARBA" id="ARBA00004651"/>
    </source>
</evidence>
<dbReference type="GO" id="GO:0005886">
    <property type="term" value="C:plasma membrane"/>
    <property type="evidence" value="ECO:0007669"/>
    <property type="project" value="UniProtKB-SubCell"/>
</dbReference>
<dbReference type="GeneID" id="77010060"/>
<keyword evidence="4 6" id="KW-1133">Transmembrane helix</keyword>
<comment type="caution">
    <text evidence="7">The sequence shown here is derived from an EMBL/GenBank/DDBJ whole genome shotgun (WGS) entry which is preliminary data.</text>
</comment>
<sequence>MKIIHFFLQIAVLTAFYGAGVLVQTLSKAPIPGSIFGLVLLFLALKLRIVPAGWLENGATFMQKYIPLFLVPATVGVMDYFHVFTGGGQWLIAIVVLSTLLTMILGGAVAQAAGKLTAKNKEAAACVKSFSKQALP</sequence>
<evidence type="ECO:0000256" key="5">
    <source>
        <dbReference type="ARBA" id="ARBA00023136"/>
    </source>
</evidence>
<comment type="subcellular location">
    <subcellularLocation>
        <location evidence="1">Cell membrane</location>
        <topology evidence="1">Multi-pass membrane protein</topology>
    </subcellularLocation>
</comment>
<keyword evidence="8" id="KW-1185">Reference proteome</keyword>
<proteinExistence type="predicted"/>
<feature type="transmembrane region" description="Helical" evidence="6">
    <location>
        <begin position="90"/>
        <end position="110"/>
    </location>
</feature>
<dbReference type="OrthoDB" id="3176438at2"/>
<feature type="transmembrane region" description="Helical" evidence="6">
    <location>
        <begin position="66"/>
        <end position="84"/>
    </location>
</feature>
<evidence type="ECO:0000256" key="4">
    <source>
        <dbReference type="ARBA" id="ARBA00022989"/>
    </source>
</evidence>
<reference evidence="7 8" key="1">
    <citation type="submission" date="2014-04" db="EMBL/GenBank/DDBJ databases">
        <authorList>
            <person name="Bishop-Lilly K.A."/>
            <person name="Broomall S.M."/>
            <person name="Chain P.S."/>
            <person name="Chertkov O."/>
            <person name="Coyne S.R."/>
            <person name="Daligault H.E."/>
            <person name="Davenport K.W."/>
            <person name="Erkkila T."/>
            <person name="Frey K.G."/>
            <person name="Gibbons H.S."/>
            <person name="Gu W."/>
            <person name="Jaissle J."/>
            <person name="Johnson S.L."/>
            <person name="Koroleva G.I."/>
            <person name="Ladner J.T."/>
            <person name="Lo C.-C."/>
            <person name="Minogue T.D."/>
            <person name="Munk C."/>
            <person name="Palacios G.F."/>
            <person name="Redden C.L."/>
            <person name="Rosenzweig C.N."/>
            <person name="Scholz M.B."/>
            <person name="Teshima H."/>
            <person name="Xu Y."/>
        </authorList>
    </citation>
    <scope>NUCLEOTIDE SEQUENCE [LARGE SCALE GENOMIC DNA]</scope>
    <source>
        <strain evidence="7 8">8244</strain>
    </source>
</reference>
<dbReference type="HOGENOM" id="CLU_113736_3_2_9"/>
<dbReference type="EMBL" id="JMQA01000064">
    <property type="protein sequence ID" value="KFM83722.1"/>
    <property type="molecule type" value="Genomic_DNA"/>
</dbReference>
<dbReference type="STRING" id="44252.DJ90_5277"/>
<dbReference type="PATRIC" id="fig|44252.3.peg.6737"/>
<organism evidence="7 8">
    <name type="scientific">Paenibacillus macerans</name>
    <name type="common">Bacillus macerans</name>
    <dbReference type="NCBI Taxonomy" id="44252"/>
    <lineage>
        <taxon>Bacteria</taxon>
        <taxon>Bacillati</taxon>
        <taxon>Bacillota</taxon>
        <taxon>Bacilli</taxon>
        <taxon>Bacillales</taxon>
        <taxon>Paenibacillaceae</taxon>
        <taxon>Paenibacillus</taxon>
    </lineage>
</organism>
<dbReference type="PANTHER" id="PTHR33931">
    <property type="entry name" value="HOLIN-LIKE PROTEIN CIDA-RELATED"/>
    <property type="match status" value="1"/>
</dbReference>
<evidence type="ECO:0000256" key="3">
    <source>
        <dbReference type="ARBA" id="ARBA00022692"/>
    </source>
</evidence>
<name>A0A090XH29_PAEMA</name>
<dbReference type="AlphaFoldDB" id="A0A090XH29"/>
<evidence type="ECO:0000313" key="7">
    <source>
        <dbReference type="EMBL" id="KFM83722.1"/>
    </source>
</evidence>
<dbReference type="PANTHER" id="PTHR33931:SF2">
    <property type="entry name" value="HOLIN-LIKE PROTEIN CIDA"/>
    <property type="match status" value="1"/>
</dbReference>
<feature type="transmembrane region" description="Helical" evidence="6">
    <location>
        <begin position="34"/>
        <end position="54"/>
    </location>
</feature>
<accession>A0A090XH29</accession>
<evidence type="ECO:0000256" key="6">
    <source>
        <dbReference type="SAM" id="Phobius"/>
    </source>
</evidence>
<keyword evidence="3 6" id="KW-0812">Transmembrane</keyword>
<dbReference type="Proteomes" id="UP000029278">
    <property type="component" value="Unassembled WGS sequence"/>
</dbReference>
<dbReference type="Pfam" id="PF03788">
    <property type="entry name" value="LrgA"/>
    <property type="match status" value="1"/>
</dbReference>
<dbReference type="RefSeq" id="WP_036626862.1">
    <property type="nucleotide sequence ID" value="NZ_JAKOBR010000065.1"/>
</dbReference>
<keyword evidence="5 6" id="KW-0472">Membrane</keyword>
<evidence type="ECO:0000313" key="8">
    <source>
        <dbReference type="Proteomes" id="UP000029278"/>
    </source>
</evidence>
<protein>
    <submittedName>
        <fullName evidence="7">LrgA family protein</fullName>
    </submittedName>
</protein>
<evidence type="ECO:0000256" key="2">
    <source>
        <dbReference type="ARBA" id="ARBA00022475"/>
    </source>
</evidence>
<dbReference type="InterPro" id="IPR005538">
    <property type="entry name" value="LrgA/CidA"/>
</dbReference>